<dbReference type="InterPro" id="IPR003833">
    <property type="entry name" value="CT_C_D"/>
</dbReference>
<dbReference type="InterPro" id="IPR029000">
    <property type="entry name" value="Cyclophilin-like_dom_sf"/>
</dbReference>
<evidence type="ECO:0000313" key="6">
    <source>
        <dbReference type="Proteomes" id="UP001556617"/>
    </source>
</evidence>
<dbReference type="Proteomes" id="UP001556617">
    <property type="component" value="Unassembled WGS sequence"/>
</dbReference>
<keyword evidence="3" id="KW-0067">ATP-binding</keyword>
<dbReference type="Pfam" id="PF02682">
    <property type="entry name" value="CT_C_D"/>
    <property type="match status" value="1"/>
</dbReference>
<accession>A0ABV3S472</accession>
<protein>
    <submittedName>
        <fullName evidence="5">5-oxoprolinase subunit PxpB</fullName>
        <ecNumber evidence="5">3.5.2.9</ecNumber>
    </submittedName>
</protein>
<dbReference type="RefSeq" id="WP_367974905.1">
    <property type="nucleotide sequence ID" value="NZ_JBFPEQ010000001.1"/>
</dbReference>
<dbReference type="PANTHER" id="PTHR34698">
    <property type="entry name" value="5-OXOPROLINASE SUBUNIT B"/>
    <property type="match status" value="1"/>
</dbReference>
<sequence length="238" mass="27088">MYPRIFFSGDTSINVEFDNVISEKVNNQILEIAEIVASQHIIGIIDIVPAYREVTFVFNPLLINIEKFQEFLQKQVVNLPKNLNTKIGKIFDVPVLYNQTVGLDLLEVADYHNLSVEEIIKIHSDKEYRIYMLGFLPGFAYLGGLDSRLHTPRKDTPRLQIPAGSIAIGGEQTGCYPVESPGGWQIIGRTPLMMFNPNHPEIKLHAGDKMKFYSINESEYSRLSDISFNDYFAEEIMV</sequence>
<dbReference type="Gene3D" id="2.40.100.10">
    <property type="entry name" value="Cyclophilin-like"/>
    <property type="match status" value="1"/>
</dbReference>
<dbReference type="SUPFAM" id="SSF160467">
    <property type="entry name" value="PH0987 N-terminal domain-like"/>
    <property type="match status" value="1"/>
</dbReference>
<comment type="caution">
    <text evidence="5">The sequence shown here is derived from an EMBL/GenBank/DDBJ whole genome shotgun (WGS) entry which is preliminary data.</text>
</comment>
<evidence type="ECO:0000313" key="5">
    <source>
        <dbReference type="EMBL" id="MEX0381262.1"/>
    </source>
</evidence>
<dbReference type="EC" id="3.5.2.9" evidence="5"/>
<keyword evidence="2 5" id="KW-0378">Hydrolase</keyword>
<evidence type="ECO:0000259" key="4">
    <source>
        <dbReference type="SMART" id="SM00796"/>
    </source>
</evidence>
<feature type="domain" description="Carboxyltransferase" evidence="4">
    <location>
        <begin position="3"/>
        <end position="205"/>
    </location>
</feature>
<evidence type="ECO:0000256" key="3">
    <source>
        <dbReference type="ARBA" id="ARBA00022840"/>
    </source>
</evidence>
<dbReference type="EMBL" id="JBFPER010000001">
    <property type="protein sequence ID" value="MEX0381262.1"/>
    <property type="molecule type" value="Genomic_DNA"/>
</dbReference>
<evidence type="ECO:0000256" key="2">
    <source>
        <dbReference type="ARBA" id="ARBA00022801"/>
    </source>
</evidence>
<keyword evidence="1" id="KW-0547">Nucleotide-binding</keyword>
<evidence type="ECO:0000256" key="1">
    <source>
        <dbReference type="ARBA" id="ARBA00022741"/>
    </source>
</evidence>
<reference evidence="5 6" key="1">
    <citation type="submission" date="2024-07" db="EMBL/GenBank/DDBJ databases">
        <authorList>
            <person name="Yun M."/>
        </authorList>
    </citation>
    <scope>NUCLEOTIDE SEQUENCE [LARGE SCALE GENOMIC DNA]</scope>
    <source>
        <strain evidence="5 6">MS01</strain>
    </source>
</reference>
<dbReference type="InterPro" id="IPR010016">
    <property type="entry name" value="PxpB"/>
</dbReference>
<dbReference type="Gene3D" id="3.30.1360.40">
    <property type="match status" value="1"/>
</dbReference>
<dbReference type="NCBIfam" id="TIGR00370">
    <property type="entry name" value="5-oxoprolinase subunit PxpB"/>
    <property type="match status" value="1"/>
</dbReference>
<gene>
    <name evidence="5" type="primary">pxpB</name>
    <name evidence="5" type="ORF">AB3K24_07835</name>
</gene>
<dbReference type="SMART" id="SM00796">
    <property type="entry name" value="AHS1"/>
    <property type="match status" value="1"/>
</dbReference>
<organism evidence="5 6">
    <name type="scientific">Leuconostoc aquikimchii</name>
    <dbReference type="NCBI Taxonomy" id="3236804"/>
    <lineage>
        <taxon>Bacteria</taxon>
        <taxon>Bacillati</taxon>
        <taxon>Bacillota</taxon>
        <taxon>Bacilli</taxon>
        <taxon>Lactobacillales</taxon>
        <taxon>Lactobacillaceae</taxon>
        <taxon>Leuconostoc</taxon>
    </lineage>
</organism>
<dbReference type="GO" id="GO:0017168">
    <property type="term" value="F:5-oxoprolinase (ATP-hydrolyzing) activity"/>
    <property type="evidence" value="ECO:0007669"/>
    <property type="project" value="UniProtKB-EC"/>
</dbReference>
<proteinExistence type="predicted"/>
<keyword evidence="6" id="KW-1185">Reference proteome</keyword>
<dbReference type="PANTHER" id="PTHR34698:SF2">
    <property type="entry name" value="5-OXOPROLINASE SUBUNIT B"/>
    <property type="match status" value="1"/>
</dbReference>
<dbReference type="SUPFAM" id="SSF50891">
    <property type="entry name" value="Cyclophilin-like"/>
    <property type="match status" value="1"/>
</dbReference>
<name>A0ABV3S472_9LACO</name>